<reference evidence="18" key="2">
    <citation type="submission" date="2020-09" db="EMBL/GenBank/DDBJ databases">
        <authorList>
            <person name="Sun Q."/>
            <person name="Zhou Y."/>
        </authorList>
    </citation>
    <scope>NUCLEOTIDE SEQUENCE</scope>
    <source>
        <strain evidence="18">CGMCC 1.12698</strain>
    </source>
</reference>
<dbReference type="InterPro" id="IPR005467">
    <property type="entry name" value="His_kinase_dom"/>
</dbReference>
<dbReference type="PROSITE" id="PS50885">
    <property type="entry name" value="HAMP"/>
    <property type="match status" value="1"/>
</dbReference>
<dbReference type="CDD" id="cd00082">
    <property type="entry name" value="HisKA"/>
    <property type="match status" value="1"/>
</dbReference>
<dbReference type="InterPro" id="IPR003661">
    <property type="entry name" value="HisK_dim/P_dom"/>
</dbReference>
<dbReference type="SMART" id="SM00304">
    <property type="entry name" value="HAMP"/>
    <property type="match status" value="1"/>
</dbReference>
<dbReference type="GO" id="GO:0005524">
    <property type="term" value="F:ATP binding"/>
    <property type="evidence" value="ECO:0007669"/>
    <property type="project" value="UniProtKB-KW"/>
</dbReference>
<dbReference type="EC" id="2.7.13.3" evidence="3"/>
<dbReference type="AlphaFoldDB" id="A0A917AWK6"/>
<dbReference type="SUPFAM" id="SSF55874">
    <property type="entry name" value="ATPase domain of HSP90 chaperone/DNA topoisomerase II/histidine kinase"/>
    <property type="match status" value="1"/>
</dbReference>
<dbReference type="PRINTS" id="PR00344">
    <property type="entry name" value="BCTRLSENSOR"/>
</dbReference>
<feature type="transmembrane region" description="Helical" evidence="15">
    <location>
        <begin position="153"/>
        <end position="177"/>
    </location>
</feature>
<evidence type="ECO:0000256" key="4">
    <source>
        <dbReference type="ARBA" id="ARBA00015735"/>
    </source>
</evidence>
<evidence type="ECO:0000259" key="17">
    <source>
        <dbReference type="PROSITE" id="PS50885"/>
    </source>
</evidence>
<feature type="domain" description="HAMP" evidence="17">
    <location>
        <begin position="174"/>
        <end position="228"/>
    </location>
</feature>
<dbReference type="PROSITE" id="PS50109">
    <property type="entry name" value="HIS_KIN"/>
    <property type="match status" value="1"/>
</dbReference>
<comment type="caution">
    <text evidence="18">The sequence shown here is derived from an EMBL/GenBank/DDBJ whole genome shotgun (WGS) entry which is preliminary data.</text>
</comment>
<evidence type="ECO:0000256" key="12">
    <source>
        <dbReference type="ARBA" id="ARBA00022989"/>
    </source>
</evidence>
<dbReference type="FunFam" id="3.30.565.10:FF:000006">
    <property type="entry name" value="Sensor histidine kinase WalK"/>
    <property type="match status" value="1"/>
</dbReference>
<dbReference type="InterPro" id="IPR004358">
    <property type="entry name" value="Sig_transdc_His_kin-like_C"/>
</dbReference>
<dbReference type="Pfam" id="PF00512">
    <property type="entry name" value="HisKA"/>
    <property type="match status" value="1"/>
</dbReference>
<keyword evidence="9" id="KW-0547">Nucleotide-binding</keyword>
<keyword evidence="14 15" id="KW-0472">Membrane</keyword>
<evidence type="ECO:0000313" key="19">
    <source>
        <dbReference type="Proteomes" id="UP000605259"/>
    </source>
</evidence>
<dbReference type="EMBL" id="BMFK01000003">
    <property type="protein sequence ID" value="GGE79050.1"/>
    <property type="molecule type" value="Genomic_DNA"/>
</dbReference>
<evidence type="ECO:0000313" key="18">
    <source>
        <dbReference type="EMBL" id="GGE79050.1"/>
    </source>
</evidence>
<dbReference type="Gene3D" id="3.30.565.10">
    <property type="entry name" value="Histidine kinase-like ATPase, C-terminal domain"/>
    <property type="match status" value="1"/>
</dbReference>
<comment type="catalytic activity">
    <reaction evidence="1">
        <text>ATP + protein L-histidine = ADP + protein N-phospho-L-histidine.</text>
        <dbReference type="EC" id="2.7.13.3"/>
    </reaction>
</comment>
<organism evidence="18 19">
    <name type="scientific">Priestia taiwanensis</name>
    <dbReference type="NCBI Taxonomy" id="1347902"/>
    <lineage>
        <taxon>Bacteria</taxon>
        <taxon>Bacillati</taxon>
        <taxon>Bacillota</taxon>
        <taxon>Bacilli</taxon>
        <taxon>Bacillales</taxon>
        <taxon>Bacillaceae</taxon>
        <taxon>Priestia</taxon>
    </lineage>
</organism>
<evidence type="ECO:0000256" key="14">
    <source>
        <dbReference type="ARBA" id="ARBA00023136"/>
    </source>
</evidence>
<keyword evidence="7" id="KW-0808">Transferase</keyword>
<dbReference type="GO" id="GO:0005886">
    <property type="term" value="C:plasma membrane"/>
    <property type="evidence" value="ECO:0007669"/>
    <property type="project" value="UniProtKB-SubCell"/>
</dbReference>
<dbReference type="GO" id="GO:0000155">
    <property type="term" value="F:phosphorelay sensor kinase activity"/>
    <property type="evidence" value="ECO:0007669"/>
    <property type="project" value="InterPro"/>
</dbReference>
<keyword evidence="13" id="KW-0902">Two-component regulatory system</keyword>
<dbReference type="SUPFAM" id="SSF47384">
    <property type="entry name" value="Homodimeric domain of signal transducing histidine kinase"/>
    <property type="match status" value="1"/>
</dbReference>
<keyword evidence="10 18" id="KW-0418">Kinase</keyword>
<feature type="domain" description="Histidine kinase" evidence="16">
    <location>
        <begin position="236"/>
        <end position="448"/>
    </location>
</feature>
<dbReference type="InterPro" id="IPR003660">
    <property type="entry name" value="HAMP_dom"/>
</dbReference>
<evidence type="ECO:0000256" key="3">
    <source>
        <dbReference type="ARBA" id="ARBA00012438"/>
    </source>
</evidence>
<keyword evidence="5" id="KW-1003">Cell membrane</keyword>
<feature type="transmembrane region" description="Helical" evidence="15">
    <location>
        <begin position="7"/>
        <end position="30"/>
    </location>
</feature>
<evidence type="ECO:0000256" key="1">
    <source>
        <dbReference type="ARBA" id="ARBA00000085"/>
    </source>
</evidence>
<dbReference type="PANTHER" id="PTHR45528:SF1">
    <property type="entry name" value="SENSOR HISTIDINE KINASE CPXA"/>
    <property type="match status" value="1"/>
</dbReference>
<sequence>MKIQNKIHLFSTGWLLLILLIINSAIYFSFYNITTSNEVDRLQKETRHLTDGINKSKEIKADDLLQPYLPANGMIRIIDEKSEVIIEQYVEEILPLEAAQFDRQESEGIYEKDGKKYAFVKLPVIWLDGKVVTLEVTEGLDSIQSNLTMLQRILMIASLCVLIPAFFAGRMLSNLLLRPVNSMIQTMEDIQERGIFKKIHLEDRSKDELYKMGNTFNKMMDLLQQNFEKQQQFVSDASHELKTPLTVIESYAKLLKRWGTKKQDVMEESVEAIYSEAIRMKDMTNQMLLLANNSAEWNLDMKEVDVTKLCCISTEQLEKAYGREFRMMCDETSVLTYADEMKLKQVLVVLLDNAMKYSKGTIEVDVGEQDEQIYFSVKDYGMGIPEEDLQKVFDRFFRVDKARSRETGGAGLGLSIAKQIVDAHQGSIQLESEEGKWTKVSVYLPVLSA</sequence>
<name>A0A917AWK6_9BACI</name>
<evidence type="ECO:0000256" key="6">
    <source>
        <dbReference type="ARBA" id="ARBA00022553"/>
    </source>
</evidence>
<evidence type="ECO:0000256" key="9">
    <source>
        <dbReference type="ARBA" id="ARBA00022741"/>
    </source>
</evidence>
<evidence type="ECO:0000256" key="8">
    <source>
        <dbReference type="ARBA" id="ARBA00022692"/>
    </source>
</evidence>
<keyword evidence="19" id="KW-1185">Reference proteome</keyword>
<comment type="subcellular location">
    <subcellularLocation>
        <location evidence="2">Cell membrane</location>
        <topology evidence="2">Multi-pass membrane protein</topology>
    </subcellularLocation>
</comment>
<reference evidence="18" key="1">
    <citation type="journal article" date="2014" name="Int. J. Syst. Evol. Microbiol.">
        <title>Complete genome sequence of Corynebacterium casei LMG S-19264T (=DSM 44701T), isolated from a smear-ripened cheese.</title>
        <authorList>
            <consortium name="US DOE Joint Genome Institute (JGI-PGF)"/>
            <person name="Walter F."/>
            <person name="Albersmeier A."/>
            <person name="Kalinowski J."/>
            <person name="Ruckert C."/>
        </authorList>
    </citation>
    <scope>NUCLEOTIDE SEQUENCE</scope>
    <source>
        <strain evidence="18">CGMCC 1.12698</strain>
    </source>
</reference>
<evidence type="ECO:0000256" key="7">
    <source>
        <dbReference type="ARBA" id="ARBA00022679"/>
    </source>
</evidence>
<dbReference type="Proteomes" id="UP000605259">
    <property type="component" value="Unassembled WGS sequence"/>
</dbReference>
<dbReference type="PANTHER" id="PTHR45528">
    <property type="entry name" value="SENSOR HISTIDINE KINASE CPXA"/>
    <property type="match status" value="1"/>
</dbReference>
<evidence type="ECO:0000256" key="5">
    <source>
        <dbReference type="ARBA" id="ARBA00022475"/>
    </source>
</evidence>
<evidence type="ECO:0000256" key="11">
    <source>
        <dbReference type="ARBA" id="ARBA00022840"/>
    </source>
</evidence>
<dbReference type="Pfam" id="PF18719">
    <property type="entry name" value="ArlS_N"/>
    <property type="match status" value="1"/>
</dbReference>
<evidence type="ECO:0000259" key="16">
    <source>
        <dbReference type="PROSITE" id="PS50109"/>
    </source>
</evidence>
<dbReference type="Pfam" id="PF02518">
    <property type="entry name" value="HATPase_c"/>
    <property type="match status" value="1"/>
</dbReference>
<dbReference type="InterPro" id="IPR003594">
    <property type="entry name" value="HATPase_dom"/>
</dbReference>
<dbReference type="Gene3D" id="1.10.287.130">
    <property type="match status" value="1"/>
</dbReference>
<dbReference type="CDD" id="cd06225">
    <property type="entry name" value="HAMP"/>
    <property type="match status" value="1"/>
</dbReference>
<dbReference type="FunFam" id="1.10.287.130:FF:000001">
    <property type="entry name" value="Two-component sensor histidine kinase"/>
    <property type="match status" value="1"/>
</dbReference>
<dbReference type="SMART" id="SM00387">
    <property type="entry name" value="HATPase_c"/>
    <property type="match status" value="1"/>
</dbReference>
<dbReference type="Pfam" id="PF00672">
    <property type="entry name" value="HAMP"/>
    <property type="match status" value="1"/>
</dbReference>
<dbReference type="InterPro" id="IPR050398">
    <property type="entry name" value="HssS/ArlS-like"/>
</dbReference>
<keyword evidence="12 15" id="KW-1133">Transmembrane helix</keyword>
<dbReference type="InterPro" id="IPR041610">
    <property type="entry name" value="ArlS_N"/>
</dbReference>
<gene>
    <name evidence="18" type="primary">ykoH</name>
    <name evidence="18" type="ORF">GCM10007140_30760</name>
</gene>
<accession>A0A917AWK6</accession>
<dbReference type="InterPro" id="IPR036097">
    <property type="entry name" value="HisK_dim/P_sf"/>
</dbReference>
<proteinExistence type="predicted"/>
<dbReference type="InterPro" id="IPR036890">
    <property type="entry name" value="HATPase_C_sf"/>
</dbReference>
<evidence type="ECO:0000256" key="2">
    <source>
        <dbReference type="ARBA" id="ARBA00004651"/>
    </source>
</evidence>
<dbReference type="RefSeq" id="WP_188389383.1">
    <property type="nucleotide sequence ID" value="NZ_BMFK01000003.1"/>
</dbReference>
<protein>
    <recommendedName>
        <fullName evidence="4">Signal transduction histidine-protein kinase ArlS</fullName>
        <ecNumber evidence="3">2.7.13.3</ecNumber>
    </recommendedName>
</protein>
<keyword evidence="6" id="KW-0597">Phosphoprotein</keyword>
<evidence type="ECO:0000256" key="13">
    <source>
        <dbReference type="ARBA" id="ARBA00023012"/>
    </source>
</evidence>
<keyword evidence="8 15" id="KW-0812">Transmembrane</keyword>
<dbReference type="Gene3D" id="6.10.340.10">
    <property type="match status" value="1"/>
</dbReference>
<evidence type="ECO:0000256" key="15">
    <source>
        <dbReference type="SAM" id="Phobius"/>
    </source>
</evidence>
<dbReference type="SMART" id="SM00388">
    <property type="entry name" value="HisKA"/>
    <property type="match status" value="1"/>
</dbReference>
<evidence type="ECO:0000256" key="10">
    <source>
        <dbReference type="ARBA" id="ARBA00022777"/>
    </source>
</evidence>
<keyword evidence="11" id="KW-0067">ATP-binding</keyword>